<comment type="caution">
    <text evidence="1">The sequence shown here is derived from an EMBL/GenBank/DDBJ whole genome shotgun (WGS) entry which is preliminary data.</text>
</comment>
<name>A0A6A3CP86_HIBSY</name>
<protein>
    <submittedName>
        <fullName evidence="1">Uncharacterized protein</fullName>
    </submittedName>
</protein>
<reference evidence="1" key="1">
    <citation type="submission" date="2019-09" db="EMBL/GenBank/DDBJ databases">
        <title>Draft genome information of white flower Hibiscus syriacus.</title>
        <authorList>
            <person name="Kim Y.-M."/>
        </authorList>
    </citation>
    <scope>NUCLEOTIDE SEQUENCE [LARGE SCALE GENOMIC DNA]</scope>
    <source>
        <strain evidence="1">YM2019G1</strain>
    </source>
</reference>
<dbReference type="Proteomes" id="UP000436088">
    <property type="component" value="Unassembled WGS sequence"/>
</dbReference>
<keyword evidence="2" id="KW-1185">Reference proteome</keyword>
<dbReference type="EMBL" id="VEPZ02000197">
    <property type="protein sequence ID" value="KAE8730973.1"/>
    <property type="molecule type" value="Genomic_DNA"/>
</dbReference>
<sequence>MQEERAMELFKSMESPVLAPIIAFDPANKLNHIELLLNENKSTKESDMGLLRTIVPSTSQRVSSDLDTTNARSMNEGKDDASNLKISCLGINPNQDESKFSADAATKADAVEVVNAGSVTLKVDRFTESPGVLTVGAIPLNPIQLDGGVFLPKRVHSRAEAHD</sequence>
<organism evidence="1 2">
    <name type="scientific">Hibiscus syriacus</name>
    <name type="common">Rose of Sharon</name>
    <dbReference type="NCBI Taxonomy" id="106335"/>
    <lineage>
        <taxon>Eukaryota</taxon>
        <taxon>Viridiplantae</taxon>
        <taxon>Streptophyta</taxon>
        <taxon>Embryophyta</taxon>
        <taxon>Tracheophyta</taxon>
        <taxon>Spermatophyta</taxon>
        <taxon>Magnoliopsida</taxon>
        <taxon>eudicotyledons</taxon>
        <taxon>Gunneridae</taxon>
        <taxon>Pentapetalae</taxon>
        <taxon>rosids</taxon>
        <taxon>malvids</taxon>
        <taxon>Malvales</taxon>
        <taxon>Malvaceae</taxon>
        <taxon>Malvoideae</taxon>
        <taxon>Hibiscus</taxon>
    </lineage>
</organism>
<accession>A0A6A3CP86</accession>
<evidence type="ECO:0000313" key="1">
    <source>
        <dbReference type="EMBL" id="KAE8730973.1"/>
    </source>
</evidence>
<gene>
    <name evidence="1" type="ORF">F3Y22_tig00002841pilonHSYRG00099</name>
</gene>
<proteinExistence type="predicted"/>
<evidence type="ECO:0000313" key="2">
    <source>
        <dbReference type="Proteomes" id="UP000436088"/>
    </source>
</evidence>
<dbReference type="AlphaFoldDB" id="A0A6A3CP86"/>